<gene>
    <name evidence="2" type="ORF">AVDCRST_MAG32-2185</name>
</gene>
<keyword evidence="2" id="KW-0548">Nucleotidyltransferase</keyword>
<organism evidence="2">
    <name type="scientific">uncultured Nocardioides sp</name>
    <dbReference type="NCBI Taxonomy" id="198441"/>
    <lineage>
        <taxon>Bacteria</taxon>
        <taxon>Bacillati</taxon>
        <taxon>Actinomycetota</taxon>
        <taxon>Actinomycetes</taxon>
        <taxon>Propionibacteriales</taxon>
        <taxon>Nocardioidaceae</taxon>
        <taxon>Nocardioides</taxon>
        <taxon>environmental samples</taxon>
    </lineage>
</organism>
<evidence type="ECO:0000313" key="2">
    <source>
        <dbReference type="EMBL" id="CAA9388923.1"/>
    </source>
</evidence>
<keyword evidence="2" id="KW-0808">Transferase</keyword>
<accession>A0A6J4NIB7</accession>
<name>A0A6J4NIB7_9ACTN</name>
<evidence type="ECO:0000256" key="1">
    <source>
        <dbReference type="SAM" id="MobiDB-lite"/>
    </source>
</evidence>
<proteinExistence type="predicted"/>
<dbReference type="GO" id="GO:0000428">
    <property type="term" value="C:DNA-directed RNA polymerase complex"/>
    <property type="evidence" value="ECO:0007669"/>
    <property type="project" value="UniProtKB-KW"/>
</dbReference>
<reference evidence="2" key="1">
    <citation type="submission" date="2020-02" db="EMBL/GenBank/DDBJ databases">
        <authorList>
            <person name="Meier V. D."/>
        </authorList>
    </citation>
    <scope>NUCLEOTIDE SEQUENCE</scope>
    <source>
        <strain evidence="2">AVDCRST_MAG32</strain>
    </source>
</reference>
<feature type="non-terminal residue" evidence="2">
    <location>
        <position position="1"/>
    </location>
</feature>
<feature type="compositionally biased region" description="Basic residues" evidence="1">
    <location>
        <begin position="84"/>
        <end position="107"/>
    </location>
</feature>
<feature type="compositionally biased region" description="Basic and acidic residues" evidence="1">
    <location>
        <begin position="12"/>
        <end position="23"/>
    </location>
</feature>
<sequence length="107" mass="12407">GFSHHRRRGRHQPLDRRPARQDRQQVQARPLQRQACPPDQRLLLPARRGPPRVRRPARRHPRAGEAPVDRAARDQRGPADLRGHRPGRRGGRRRGRCRGAGRHHGRV</sequence>
<dbReference type="EC" id="2.7.7.6" evidence="2"/>
<dbReference type="AlphaFoldDB" id="A0A6J4NIB7"/>
<protein>
    <submittedName>
        <fullName evidence="2">DNA-directed RNA polymerase omega subunit</fullName>
        <ecNumber evidence="2">2.7.7.6</ecNumber>
    </submittedName>
</protein>
<feature type="region of interest" description="Disordered" evidence="1">
    <location>
        <begin position="1"/>
        <end position="107"/>
    </location>
</feature>
<keyword evidence="2" id="KW-0804">Transcription</keyword>
<feature type="compositionally biased region" description="Basic and acidic residues" evidence="1">
    <location>
        <begin position="67"/>
        <end position="83"/>
    </location>
</feature>
<dbReference type="EMBL" id="CADCUM010000088">
    <property type="protein sequence ID" value="CAA9388923.1"/>
    <property type="molecule type" value="Genomic_DNA"/>
</dbReference>
<keyword evidence="2" id="KW-0240">DNA-directed RNA polymerase</keyword>
<dbReference type="GO" id="GO:0003899">
    <property type="term" value="F:DNA-directed RNA polymerase activity"/>
    <property type="evidence" value="ECO:0007669"/>
    <property type="project" value="UniProtKB-EC"/>
</dbReference>
<feature type="compositionally biased region" description="Basic residues" evidence="1">
    <location>
        <begin position="1"/>
        <end position="11"/>
    </location>
</feature>
<feature type="compositionally biased region" description="Basic residues" evidence="1">
    <location>
        <begin position="49"/>
        <end position="61"/>
    </location>
</feature>
<feature type="non-terminal residue" evidence="2">
    <location>
        <position position="107"/>
    </location>
</feature>